<name>A0A423SZT8_PENVA</name>
<protein>
    <submittedName>
        <fullName evidence="5">Putative lachesin</fullName>
    </submittedName>
</protein>
<evidence type="ECO:0000256" key="4">
    <source>
        <dbReference type="SAM" id="MobiDB-lite"/>
    </source>
</evidence>
<keyword evidence="1" id="KW-0677">Repeat</keyword>
<keyword evidence="2" id="KW-1015">Disulfide bond</keyword>
<feature type="compositionally biased region" description="Pro residues" evidence="4">
    <location>
        <begin position="226"/>
        <end position="236"/>
    </location>
</feature>
<dbReference type="AlphaFoldDB" id="A0A423SZT8"/>
<dbReference type="OrthoDB" id="10012075at2759"/>
<evidence type="ECO:0000256" key="3">
    <source>
        <dbReference type="ARBA" id="ARBA00023319"/>
    </source>
</evidence>
<feature type="compositionally biased region" description="Low complexity" evidence="4">
    <location>
        <begin position="287"/>
        <end position="306"/>
    </location>
</feature>
<evidence type="ECO:0000256" key="2">
    <source>
        <dbReference type="ARBA" id="ARBA00023157"/>
    </source>
</evidence>
<dbReference type="InterPro" id="IPR051170">
    <property type="entry name" value="Neural/epithelial_adhesion"/>
</dbReference>
<accession>A0A423SZT8</accession>
<sequence length="355" mass="39182">RTWEGEELKLQRVSRDDMSAYLCIARNTVPPQVSKRVVLHVHFHPVIHVPNQLIGSPYGRDVTLECKVEAAPKPVTFWSNKQDSPHTLCLNSLHPRISETHHFSPHHTPTPQTHHLPSPRAFHPILSHPLITSFESLLPHSIPSPKTLSSANLTLSPHLALRVVIQPHPIPSLSRIDPLTSVESDPESSISASPPSPQSNPIPHLSRIRSPHLSRIRFPSSQSNPIPSPQSNPIPSPLISHLSLTQSPHLSRIRSPHLSRIGSPPLSLTRSPHLSLTQSPPLSRIRSPFTSSFKSPPTSSIHSPHTLASPRLTFFPSAGEMLMSTDKYQAERKSNNKPGGYAVPHETHHQGLDSS</sequence>
<reference evidence="5 6" key="2">
    <citation type="submission" date="2019-01" db="EMBL/GenBank/DDBJ databases">
        <title>The decoding of complex shrimp genome reveals the adaptation for benthos swimmer, frequently molting mechanism and breeding impact on genome.</title>
        <authorList>
            <person name="Sun Y."/>
            <person name="Gao Y."/>
            <person name="Yu Y."/>
        </authorList>
    </citation>
    <scope>NUCLEOTIDE SEQUENCE [LARGE SCALE GENOMIC DNA]</scope>
    <source>
        <tissue evidence="5">Muscle</tissue>
    </source>
</reference>
<comment type="caution">
    <text evidence="5">The sequence shown here is derived from an EMBL/GenBank/DDBJ whole genome shotgun (WGS) entry which is preliminary data.</text>
</comment>
<feature type="compositionally biased region" description="Polar residues" evidence="4">
    <location>
        <begin position="266"/>
        <end position="281"/>
    </location>
</feature>
<feature type="compositionally biased region" description="Basic residues" evidence="4">
    <location>
        <begin position="206"/>
        <end position="215"/>
    </location>
</feature>
<reference evidence="5 6" key="1">
    <citation type="submission" date="2018-04" db="EMBL/GenBank/DDBJ databases">
        <authorList>
            <person name="Zhang X."/>
            <person name="Yuan J."/>
            <person name="Li F."/>
            <person name="Xiang J."/>
        </authorList>
    </citation>
    <scope>NUCLEOTIDE SEQUENCE [LARGE SCALE GENOMIC DNA]</scope>
    <source>
        <tissue evidence="5">Muscle</tissue>
    </source>
</reference>
<organism evidence="5 6">
    <name type="scientific">Penaeus vannamei</name>
    <name type="common">Whiteleg shrimp</name>
    <name type="synonym">Litopenaeus vannamei</name>
    <dbReference type="NCBI Taxonomy" id="6689"/>
    <lineage>
        <taxon>Eukaryota</taxon>
        <taxon>Metazoa</taxon>
        <taxon>Ecdysozoa</taxon>
        <taxon>Arthropoda</taxon>
        <taxon>Crustacea</taxon>
        <taxon>Multicrustacea</taxon>
        <taxon>Malacostraca</taxon>
        <taxon>Eumalacostraca</taxon>
        <taxon>Eucarida</taxon>
        <taxon>Decapoda</taxon>
        <taxon>Dendrobranchiata</taxon>
        <taxon>Penaeoidea</taxon>
        <taxon>Penaeidae</taxon>
        <taxon>Penaeus</taxon>
    </lineage>
</organism>
<evidence type="ECO:0000256" key="1">
    <source>
        <dbReference type="ARBA" id="ARBA00022737"/>
    </source>
</evidence>
<evidence type="ECO:0000313" key="6">
    <source>
        <dbReference type="Proteomes" id="UP000283509"/>
    </source>
</evidence>
<dbReference type="PANTHER" id="PTHR12231">
    <property type="entry name" value="CTX-RELATED TYPE I TRANSMEMBRANE PROTEIN"/>
    <property type="match status" value="1"/>
</dbReference>
<dbReference type="SUPFAM" id="SSF48726">
    <property type="entry name" value="Immunoglobulin"/>
    <property type="match status" value="1"/>
</dbReference>
<dbReference type="Proteomes" id="UP000283509">
    <property type="component" value="Unassembled WGS sequence"/>
</dbReference>
<evidence type="ECO:0000313" key="5">
    <source>
        <dbReference type="EMBL" id="ROT69558.1"/>
    </source>
</evidence>
<keyword evidence="3" id="KW-0393">Immunoglobulin domain</keyword>
<feature type="non-terminal residue" evidence="5">
    <location>
        <position position="1"/>
    </location>
</feature>
<feature type="region of interest" description="Disordered" evidence="4">
    <location>
        <begin position="174"/>
        <end position="308"/>
    </location>
</feature>
<feature type="region of interest" description="Disordered" evidence="4">
    <location>
        <begin position="325"/>
        <end position="355"/>
    </location>
</feature>
<feature type="compositionally biased region" description="Basic and acidic residues" evidence="4">
    <location>
        <begin position="345"/>
        <end position="355"/>
    </location>
</feature>
<feature type="compositionally biased region" description="Low complexity" evidence="4">
    <location>
        <begin position="181"/>
        <end position="193"/>
    </location>
</feature>
<gene>
    <name evidence="5" type="ORF">C7M84_012252</name>
</gene>
<dbReference type="InterPro" id="IPR036179">
    <property type="entry name" value="Ig-like_dom_sf"/>
</dbReference>
<dbReference type="PANTHER" id="PTHR12231:SF253">
    <property type="entry name" value="DPR-INTERACTING PROTEIN ETA, ISOFORM B-RELATED"/>
    <property type="match status" value="1"/>
</dbReference>
<proteinExistence type="predicted"/>
<dbReference type="GO" id="GO:0043005">
    <property type="term" value="C:neuron projection"/>
    <property type="evidence" value="ECO:0007669"/>
    <property type="project" value="TreeGrafter"/>
</dbReference>
<keyword evidence="6" id="KW-1185">Reference proteome</keyword>
<dbReference type="EMBL" id="QCYY01002554">
    <property type="protein sequence ID" value="ROT69558.1"/>
    <property type="molecule type" value="Genomic_DNA"/>
</dbReference>